<dbReference type="Proteomes" id="UP001382904">
    <property type="component" value="Unassembled WGS sequence"/>
</dbReference>
<sequence length="264" mass="28349">MKREIDIDQLVTAMKAVDEAGRLFEEAHAVYEARGLKRNSDDFKVAGGSVQTLQGAEEMALGTRKFLTELALIAGYAAAGLEDRVSGRSATARAGFTGLSGGGARMARPLLDPTLRDWGSCWPSTSSSPPSGRRSRRSCRPRRRPTRTPPCSASRPRRTAPPPSAVRPEPPGAGPGRRSEAGGMHHAPVVVHRIFPSGGRQVTLRTPSGEESLGLARSDEDVIEFLRRAGMPDPTTWSSAASSWWSGRGRPPRVRGGPADRRPP</sequence>
<gene>
    <name evidence="2" type="ORF">WKI68_41470</name>
</gene>
<organism evidence="2 3">
    <name type="scientific">Streptomyces caledonius</name>
    <dbReference type="NCBI Taxonomy" id="3134107"/>
    <lineage>
        <taxon>Bacteria</taxon>
        <taxon>Bacillati</taxon>
        <taxon>Actinomycetota</taxon>
        <taxon>Actinomycetes</taxon>
        <taxon>Kitasatosporales</taxon>
        <taxon>Streptomycetaceae</taxon>
        <taxon>Streptomyces</taxon>
    </lineage>
</organism>
<feature type="region of interest" description="Disordered" evidence="1">
    <location>
        <begin position="231"/>
        <end position="264"/>
    </location>
</feature>
<feature type="compositionally biased region" description="Low complexity" evidence="1">
    <location>
        <begin position="237"/>
        <end position="257"/>
    </location>
</feature>
<feature type="compositionally biased region" description="Basic residues" evidence="1">
    <location>
        <begin position="133"/>
        <end position="146"/>
    </location>
</feature>
<dbReference type="EMBL" id="JBBKAM010000004">
    <property type="protein sequence ID" value="MEJ8645940.1"/>
    <property type="molecule type" value="Genomic_DNA"/>
</dbReference>
<feature type="compositionally biased region" description="Pro residues" evidence="1">
    <location>
        <begin position="159"/>
        <end position="173"/>
    </location>
</feature>
<accession>A0ABU8UDJ3</accession>
<name>A0ABU8UDJ3_9ACTN</name>
<reference evidence="2 3" key="1">
    <citation type="submission" date="2024-03" db="EMBL/GenBank/DDBJ databases">
        <title>Novel Streptomyces species of biotechnological and ecological value are a feature of Machair soil.</title>
        <authorList>
            <person name="Prole J.R."/>
            <person name="Goodfellow M."/>
            <person name="Allenby N."/>
            <person name="Ward A.C."/>
        </authorList>
    </citation>
    <scope>NUCLEOTIDE SEQUENCE [LARGE SCALE GENOMIC DNA]</scope>
    <source>
        <strain evidence="2 3">MS1.HAVA.3</strain>
    </source>
</reference>
<comment type="caution">
    <text evidence="2">The sequence shown here is derived from an EMBL/GenBank/DDBJ whole genome shotgun (WGS) entry which is preliminary data.</text>
</comment>
<proteinExistence type="predicted"/>
<feature type="region of interest" description="Disordered" evidence="1">
    <location>
        <begin position="117"/>
        <end position="183"/>
    </location>
</feature>
<feature type="compositionally biased region" description="Low complexity" evidence="1">
    <location>
        <begin position="120"/>
        <end position="132"/>
    </location>
</feature>
<evidence type="ECO:0000313" key="2">
    <source>
        <dbReference type="EMBL" id="MEJ8645940.1"/>
    </source>
</evidence>
<protein>
    <submittedName>
        <fullName evidence="2">Uncharacterized protein</fullName>
    </submittedName>
</protein>
<evidence type="ECO:0000313" key="3">
    <source>
        <dbReference type="Proteomes" id="UP001382904"/>
    </source>
</evidence>
<keyword evidence="3" id="KW-1185">Reference proteome</keyword>
<evidence type="ECO:0000256" key="1">
    <source>
        <dbReference type="SAM" id="MobiDB-lite"/>
    </source>
</evidence>